<evidence type="ECO:0000313" key="7">
    <source>
        <dbReference type="EMBL" id="SEH47034.1"/>
    </source>
</evidence>
<feature type="domain" description="RNA polymerase sigma-70 region 2" evidence="6">
    <location>
        <begin position="24"/>
        <end position="91"/>
    </location>
</feature>
<dbReference type="InterPro" id="IPR036388">
    <property type="entry name" value="WH-like_DNA-bd_sf"/>
</dbReference>
<keyword evidence="2" id="KW-0805">Transcription regulation</keyword>
<dbReference type="RefSeq" id="WP_242872827.1">
    <property type="nucleotide sequence ID" value="NZ_FNWV01000002.1"/>
</dbReference>
<evidence type="ECO:0000256" key="1">
    <source>
        <dbReference type="ARBA" id="ARBA00010641"/>
    </source>
</evidence>
<accession>A0A1H6IGL7</accession>
<dbReference type="InterPro" id="IPR013324">
    <property type="entry name" value="RNA_pol_sigma_r3/r4-like"/>
</dbReference>
<keyword evidence="5" id="KW-0804">Transcription</keyword>
<keyword evidence="4" id="KW-0238">DNA-binding</keyword>
<reference evidence="7 8" key="1">
    <citation type="submission" date="2016-10" db="EMBL/GenBank/DDBJ databases">
        <authorList>
            <person name="de Groot N.N."/>
        </authorList>
    </citation>
    <scope>NUCLEOTIDE SEQUENCE [LARGE SCALE GENOMIC DNA]</scope>
    <source>
        <strain evidence="7 8">YAD2003</strain>
    </source>
</reference>
<sequence>MQVTDKELRARMKKSPAEARRALFDEYCNYVYAIVINKLRNCCSREDVEECVSDVFLDFFKGFDNLGKHNEELKGFIGVIAKRRAIDMYRRMCKGMGRTVSIDDDDLDEIASSENVEHEAEKTERNELLLEKVHELGEPDSTIIIQQYYYNRTTLEIGKAISMTAAAVQKRSIRARKRLRSMLTEIGVSI</sequence>
<dbReference type="NCBIfam" id="TIGR02937">
    <property type="entry name" value="sigma70-ECF"/>
    <property type="match status" value="1"/>
</dbReference>
<dbReference type="SUPFAM" id="SSF88659">
    <property type="entry name" value="Sigma3 and sigma4 domains of RNA polymerase sigma factors"/>
    <property type="match status" value="1"/>
</dbReference>
<dbReference type="AlphaFoldDB" id="A0A1H6IGL7"/>
<dbReference type="GO" id="GO:0016987">
    <property type="term" value="F:sigma factor activity"/>
    <property type="evidence" value="ECO:0007669"/>
    <property type="project" value="UniProtKB-KW"/>
</dbReference>
<dbReference type="GO" id="GO:0006352">
    <property type="term" value="P:DNA-templated transcription initiation"/>
    <property type="evidence" value="ECO:0007669"/>
    <property type="project" value="InterPro"/>
</dbReference>
<dbReference type="Gene3D" id="1.10.1740.10">
    <property type="match status" value="1"/>
</dbReference>
<evidence type="ECO:0000256" key="4">
    <source>
        <dbReference type="ARBA" id="ARBA00023125"/>
    </source>
</evidence>
<evidence type="ECO:0000256" key="3">
    <source>
        <dbReference type="ARBA" id="ARBA00023082"/>
    </source>
</evidence>
<gene>
    <name evidence="7" type="ORF">SAMN02910265_00861</name>
</gene>
<dbReference type="SUPFAM" id="SSF88946">
    <property type="entry name" value="Sigma2 domain of RNA polymerase sigma factors"/>
    <property type="match status" value="1"/>
</dbReference>
<dbReference type="Proteomes" id="UP000183190">
    <property type="component" value="Unassembled WGS sequence"/>
</dbReference>
<comment type="similarity">
    <text evidence="1">Belongs to the sigma-70 factor family. ECF subfamily.</text>
</comment>
<dbReference type="InterPro" id="IPR007627">
    <property type="entry name" value="RNA_pol_sigma70_r2"/>
</dbReference>
<protein>
    <submittedName>
        <fullName evidence="7">RNA polymerase sigma-70 factor, ECF subfamily</fullName>
    </submittedName>
</protein>
<dbReference type="InterPro" id="IPR014284">
    <property type="entry name" value="RNA_pol_sigma-70_dom"/>
</dbReference>
<keyword evidence="3" id="KW-0731">Sigma factor</keyword>
<dbReference type="PANTHER" id="PTHR43133:SF8">
    <property type="entry name" value="RNA POLYMERASE SIGMA FACTOR HI_1459-RELATED"/>
    <property type="match status" value="1"/>
</dbReference>
<dbReference type="Gene3D" id="1.10.10.10">
    <property type="entry name" value="Winged helix-like DNA-binding domain superfamily/Winged helix DNA-binding domain"/>
    <property type="match status" value="1"/>
</dbReference>
<dbReference type="Pfam" id="PF04542">
    <property type="entry name" value="Sigma70_r2"/>
    <property type="match status" value="1"/>
</dbReference>
<evidence type="ECO:0000256" key="5">
    <source>
        <dbReference type="ARBA" id="ARBA00023163"/>
    </source>
</evidence>
<dbReference type="GO" id="GO:0003677">
    <property type="term" value="F:DNA binding"/>
    <property type="evidence" value="ECO:0007669"/>
    <property type="project" value="UniProtKB-KW"/>
</dbReference>
<dbReference type="InterPro" id="IPR039425">
    <property type="entry name" value="RNA_pol_sigma-70-like"/>
</dbReference>
<dbReference type="PANTHER" id="PTHR43133">
    <property type="entry name" value="RNA POLYMERASE ECF-TYPE SIGMA FACTO"/>
    <property type="match status" value="1"/>
</dbReference>
<proteinExistence type="inferred from homology"/>
<organism evidence="7 8">
    <name type="scientific">Ruminococcus flavefaciens</name>
    <dbReference type="NCBI Taxonomy" id="1265"/>
    <lineage>
        <taxon>Bacteria</taxon>
        <taxon>Bacillati</taxon>
        <taxon>Bacillota</taxon>
        <taxon>Clostridia</taxon>
        <taxon>Eubacteriales</taxon>
        <taxon>Oscillospiraceae</taxon>
        <taxon>Ruminococcus</taxon>
    </lineage>
</organism>
<dbReference type="EMBL" id="FNWV01000002">
    <property type="protein sequence ID" value="SEH47034.1"/>
    <property type="molecule type" value="Genomic_DNA"/>
</dbReference>
<dbReference type="InterPro" id="IPR013325">
    <property type="entry name" value="RNA_pol_sigma_r2"/>
</dbReference>
<evidence type="ECO:0000256" key="2">
    <source>
        <dbReference type="ARBA" id="ARBA00023015"/>
    </source>
</evidence>
<evidence type="ECO:0000313" key="8">
    <source>
        <dbReference type="Proteomes" id="UP000183190"/>
    </source>
</evidence>
<name>A0A1H6IGL7_RUMFL</name>
<evidence type="ECO:0000259" key="6">
    <source>
        <dbReference type="Pfam" id="PF04542"/>
    </source>
</evidence>